<evidence type="ECO:0000313" key="2">
    <source>
        <dbReference type="Proteomes" id="UP000059680"/>
    </source>
</evidence>
<dbReference type="EMBL" id="AP014963">
    <property type="protein sequence ID" value="BAT01640.1"/>
    <property type="molecule type" value="Genomic_DNA"/>
</dbReference>
<dbReference type="AlphaFoldDB" id="A0A0P0X6D9"/>
<sequence length="162" mass="17237">MGNQGVCVCVALLRAVERDEADLGAGDEDARTAVVLGEFLGELECPAAAVAAVEAKDGAADGMAEPEERRQPAVAARGLQVRVCAENEVGDVGGRAPPFCDGHRRGGRGELRHGVGSDLYPRIEGWKLAIGELWMGLHDLVVHVRVPIFDAGFLTCNIYQPY</sequence>
<dbReference type="Gramene" id="Os07t0500951-00">
    <property type="protein sequence ID" value="Os07t0500951-00"/>
    <property type="gene ID" value="Os07g0500951"/>
</dbReference>
<organism evidence="1 2">
    <name type="scientific">Oryza sativa subsp. japonica</name>
    <name type="common">Rice</name>
    <dbReference type="NCBI Taxonomy" id="39947"/>
    <lineage>
        <taxon>Eukaryota</taxon>
        <taxon>Viridiplantae</taxon>
        <taxon>Streptophyta</taxon>
        <taxon>Embryophyta</taxon>
        <taxon>Tracheophyta</taxon>
        <taxon>Spermatophyta</taxon>
        <taxon>Magnoliopsida</taxon>
        <taxon>Liliopsida</taxon>
        <taxon>Poales</taxon>
        <taxon>Poaceae</taxon>
        <taxon>BOP clade</taxon>
        <taxon>Oryzoideae</taxon>
        <taxon>Oryzeae</taxon>
        <taxon>Oryzinae</taxon>
        <taxon>Oryza</taxon>
        <taxon>Oryza sativa</taxon>
    </lineage>
</organism>
<dbReference type="Proteomes" id="UP000059680">
    <property type="component" value="Chromosome 7"/>
</dbReference>
<reference evidence="1 2" key="3">
    <citation type="journal article" date="2013" name="Rice">
        <title>Improvement of the Oryza sativa Nipponbare reference genome using next generation sequence and optical map data.</title>
        <authorList>
            <person name="Kawahara Y."/>
            <person name="de la Bastide M."/>
            <person name="Hamilton J.P."/>
            <person name="Kanamori H."/>
            <person name="McCombie W.R."/>
            <person name="Ouyang S."/>
            <person name="Schwartz D.C."/>
            <person name="Tanaka T."/>
            <person name="Wu J."/>
            <person name="Zhou S."/>
            <person name="Childs K.L."/>
            <person name="Davidson R.M."/>
            <person name="Lin H."/>
            <person name="Quesada-Ocampo L."/>
            <person name="Vaillancourt B."/>
            <person name="Sakai H."/>
            <person name="Lee S.S."/>
            <person name="Kim J."/>
            <person name="Numa H."/>
            <person name="Itoh T."/>
            <person name="Buell C.R."/>
            <person name="Matsumoto T."/>
        </authorList>
    </citation>
    <scope>NUCLEOTIDE SEQUENCE [LARGE SCALE GENOMIC DNA]</scope>
    <source>
        <strain evidence="2">cv. Nipponbare</strain>
    </source>
</reference>
<proteinExistence type="predicted"/>
<gene>
    <name evidence="1" type="ordered locus">Os07g0500951</name>
    <name evidence="1" type="ORF">OSNPB_070500951</name>
</gene>
<reference evidence="1 2" key="2">
    <citation type="journal article" date="2013" name="Plant Cell Physiol.">
        <title>Rice Annotation Project Database (RAP-DB): an integrative and interactive database for rice genomics.</title>
        <authorList>
            <person name="Sakai H."/>
            <person name="Lee S.S."/>
            <person name="Tanaka T."/>
            <person name="Numa H."/>
            <person name="Kim J."/>
            <person name="Kawahara Y."/>
            <person name="Wakimoto H."/>
            <person name="Yang C.C."/>
            <person name="Iwamoto M."/>
            <person name="Abe T."/>
            <person name="Yamada Y."/>
            <person name="Muto A."/>
            <person name="Inokuchi H."/>
            <person name="Ikemura T."/>
            <person name="Matsumoto T."/>
            <person name="Sasaki T."/>
            <person name="Itoh T."/>
        </authorList>
    </citation>
    <scope>NUCLEOTIDE SEQUENCE [LARGE SCALE GENOMIC DNA]</scope>
    <source>
        <strain evidence="2">cv. Nipponbare</strain>
    </source>
</reference>
<reference evidence="2" key="1">
    <citation type="journal article" date="2005" name="Nature">
        <title>The map-based sequence of the rice genome.</title>
        <authorList>
            <consortium name="International rice genome sequencing project (IRGSP)"/>
            <person name="Matsumoto T."/>
            <person name="Wu J."/>
            <person name="Kanamori H."/>
            <person name="Katayose Y."/>
            <person name="Fujisawa M."/>
            <person name="Namiki N."/>
            <person name="Mizuno H."/>
            <person name="Yamamoto K."/>
            <person name="Antonio B.A."/>
            <person name="Baba T."/>
            <person name="Sakata K."/>
            <person name="Nagamura Y."/>
            <person name="Aoki H."/>
            <person name="Arikawa K."/>
            <person name="Arita K."/>
            <person name="Bito T."/>
            <person name="Chiden Y."/>
            <person name="Fujitsuka N."/>
            <person name="Fukunaka R."/>
            <person name="Hamada M."/>
            <person name="Harada C."/>
            <person name="Hayashi A."/>
            <person name="Hijishita S."/>
            <person name="Honda M."/>
            <person name="Hosokawa S."/>
            <person name="Ichikawa Y."/>
            <person name="Idonuma A."/>
            <person name="Iijima M."/>
            <person name="Ikeda M."/>
            <person name="Ikeno M."/>
            <person name="Ito K."/>
            <person name="Ito S."/>
            <person name="Ito T."/>
            <person name="Ito Y."/>
            <person name="Ito Y."/>
            <person name="Iwabuchi A."/>
            <person name="Kamiya K."/>
            <person name="Karasawa W."/>
            <person name="Kurita K."/>
            <person name="Katagiri S."/>
            <person name="Kikuta A."/>
            <person name="Kobayashi H."/>
            <person name="Kobayashi N."/>
            <person name="Machita K."/>
            <person name="Maehara T."/>
            <person name="Masukawa M."/>
            <person name="Mizubayashi T."/>
            <person name="Mukai Y."/>
            <person name="Nagasaki H."/>
            <person name="Nagata Y."/>
            <person name="Naito S."/>
            <person name="Nakashima M."/>
            <person name="Nakama Y."/>
            <person name="Nakamichi Y."/>
            <person name="Nakamura M."/>
            <person name="Meguro A."/>
            <person name="Negishi M."/>
            <person name="Ohta I."/>
            <person name="Ohta T."/>
            <person name="Okamoto M."/>
            <person name="Ono N."/>
            <person name="Saji S."/>
            <person name="Sakaguchi M."/>
            <person name="Sakai K."/>
            <person name="Shibata M."/>
            <person name="Shimokawa T."/>
            <person name="Song J."/>
            <person name="Takazaki Y."/>
            <person name="Terasawa K."/>
            <person name="Tsugane M."/>
            <person name="Tsuji K."/>
            <person name="Ueda S."/>
            <person name="Waki K."/>
            <person name="Yamagata H."/>
            <person name="Yamamoto M."/>
            <person name="Yamamoto S."/>
            <person name="Yamane H."/>
            <person name="Yoshiki S."/>
            <person name="Yoshihara R."/>
            <person name="Yukawa K."/>
            <person name="Zhong H."/>
            <person name="Yano M."/>
            <person name="Yuan Q."/>
            <person name="Ouyang S."/>
            <person name="Liu J."/>
            <person name="Jones K.M."/>
            <person name="Gansberger K."/>
            <person name="Moffat K."/>
            <person name="Hill J."/>
            <person name="Bera J."/>
            <person name="Fadrosh D."/>
            <person name="Jin S."/>
            <person name="Johri S."/>
            <person name="Kim M."/>
            <person name="Overton L."/>
            <person name="Reardon M."/>
            <person name="Tsitrin T."/>
            <person name="Vuong H."/>
            <person name="Weaver B."/>
            <person name="Ciecko A."/>
            <person name="Tallon L."/>
            <person name="Jackson J."/>
            <person name="Pai G."/>
            <person name="Aken S.V."/>
            <person name="Utterback T."/>
            <person name="Reidmuller S."/>
            <person name="Feldblyum T."/>
            <person name="Hsiao J."/>
            <person name="Zismann V."/>
            <person name="Iobst S."/>
            <person name="de Vazeille A.R."/>
            <person name="Buell C.R."/>
            <person name="Ying K."/>
            <person name="Li Y."/>
            <person name="Lu T."/>
            <person name="Huang Y."/>
            <person name="Zhao Q."/>
            <person name="Feng Q."/>
            <person name="Zhang L."/>
            <person name="Zhu J."/>
            <person name="Weng Q."/>
            <person name="Mu J."/>
            <person name="Lu Y."/>
            <person name="Fan D."/>
            <person name="Liu Y."/>
            <person name="Guan J."/>
            <person name="Zhang Y."/>
            <person name="Yu S."/>
            <person name="Liu X."/>
            <person name="Zhang Y."/>
            <person name="Hong G."/>
            <person name="Han B."/>
            <person name="Choisne N."/>
            <person name="Demange N."/>
            <person name="Orjeda G."/>
            <person name="Samain S."/>
            <person name="Cattolico L."/>
            <person name="Pelletier E."/>
            <person name="Couloux A."/>
            <person name="Segurens B."/>
            <person name="Wincker P."/>
            <person name="D'Hont A."/>
            <person name="Scarpelli C."/>
            <person name="Weissenbach J."/>
            <person name="Salanoubat M."/>
            <person name="Quetier F."/>
            <person name="Yu Y."/>
            <person name="Kim H.R."/>
            <person name="Rambo T."/>
            <person name="Currie J."/>
            <person name="Collura K."/>
            <person name="Luo M."/>
            <person name="Yang T."/>
            <person name="Ammiraju J.S.S."/>
            <person name="Engler F."/>
            <person name="Soderlund C."/>
            <person name="Wing R.A."/>
            <person name="Palmer L.E."/>
            <person name="de la Bastide M."/>
            <person name="Spiegel L."/>
            <person name="Nascimento L."/>
            <person name="Zutavern T."/>
            <person name="O'Shaughnessy A."/>
            <person name="Dike S."/>
            <person name="Dedhia N."/>
            <person name="Preston R."/>
            <person name="Balija V."/>
            <person name="McCombie W.R."/>
            <person name="Chow T."/>
            <person name="Chen H."/>
            <person name="Chung M."/>
            <person name="Chen C."/>
            <person name="Shaw J."/>
            <person name="Wu H."/>
            <person name="Hsiao K."/>
            <person name="Chao Y."/>
            <person name="Chu M."/>
            <person name="Cheng C."/>
            <person name="Hour A."/>
            <person name="Lee P."/>
            <person name="Lin S."/>
            <person name="Lin Y."/>
            <person name="Liou J."/>
            <person name="Liu S."/>
            <person name="Hsing Y."/>
            <person name="Raghuvanshi S."/>
            <person name="Mohanty A."/>
            <person name="Bharti A.K."/>
            <person name="Gaur A."/>
            <person name="Gupta V."/>
            <person name="Kumar D."/>
            <person name="Ravi V."/>
            <person name="Vij S."/>
            <person name="Kapur A."/>
            <person name="Khurana P."/>
            <person name="Khurana P."/>
            <person name="Khurana J.P."/>
            <person name="Tyagi A.K."/>
            <person name="Gaikwad K."/>
            <person name="Singh A."/>
            <person name="Dalal V."/>
            <person name="Srivastava S."/>
            <person name="Dixit A."/>
            <person name="Pal A.K."/>
            <person name="Ghazi I.A."/>
            <person name="Yadav M."/>
            <person name="Pandit A."/>
            <person name="Bhargava A."/>
            <person name="Sureshbabu K."/>
            <person name="Batra K."/>
            <person name="Sharma T.R."/>
            <person name="Mohapatra T."/>
            <person name="Singh N.K."/>
            <person name="Messing J."/>
            <person name="Nelson A.B."/>
            <person name="Fuks G."/>
            <person name="Kavchok S."/>
            <person name="Keizer G."/>
            <person name="Linton E."/>
            <person name="Llaca V."/>
            <person name="Song R."/>
            <person name="Tanyolac B."/>
            <person name="Young S."/>
            <person name="Ho-Il K."/>
            <person name="Hahn J.H."/>
            <person name="Sangsakoo G."/>
            <person name="Vanavichit A."/>
            <person name="de Mattos Luiz.A.T."/>
            <person name="Zimmer P.D."/>
            <person name="Malone G."/>
            <person name="Dellagostin O."/>
            <person name="de Oliveira A.C."/>
            <person name="Bevan M."/>
            <person name="Bancroft I."/>
            <person name="Minx P."/>
            <person name="Cordum H."/>
            <person name="Wilson R."/>
            <person name="Cheng Z."/>
            <person name="Jin W."/>
            <person name="Jiang J."/>
            <person name="Leong S.A."/>
            <person name="Iwama H."/>
            <person name="Gojobori T."/>
            <person name="Itoh T."/>
            <person name="Niimura Y."/>
            <person name="Fujii Y."/>
            <person name="Habara T."/>
            <person name="Sakai H."/>
            <person name="Sato Y."/>
            <person name="Wilson G."/>
            <person name="Kumar K."/>
            <person name="McCouch S."/>
            <person name="Juretic N."/>
            <person name="Hoen D."/>
            <person name="Wright S."/>
            <person name="Bruskiewich R."/>
            <person name="Bureau T."/>
            <person name="Miyao A."/>
            <person name="Hirochika H."/>
            <person name="Nishikawa T."/>
            <person name="Kadowaki K."/>
            <person name="Sugiura M."/>
            <person name="Burr B."/>
            <person name="Sasaki T."/>
        </authorList>
    </citation>
    <scope>NUCLEOTIDE SEQUENCE [LARGE SCALE GENOMIC DNA]</scope>
    <source>
        <strain evidence="2">cv. Nipponbare</strain>
    </source>
</reference>
<dbReference type="PaxDb" id="39947-A0A0P0X6D9"/>
<protein>
    <submittedName>
        <fullName evidence="1">Os07g0500951 protein</fullName>
    </submittedName>
</protein>
<accession>A0A0P0X6D9</accession>
<keyword evidence="2" id="KW-1185">Reference proteome</keyword>
<name>A0A0P0X6D9_ORYSJ</name>
<evidence type="ECO:0000313" key="1">
    <source>
        <dbReference type="EMBL" id="BAT01640.1"/>
    </source>
</evidence>
<dbReference type="InParanoid" id="A0A0P0X6D9"/>